<evidence type="ECO:0000313" key="2">
    <source>
        <dbReference type="EMBL" id="UYQ71160.1"/>
    </source>
</evidence>
<organism evidence="3 4">
    <name type="scientific">Pelagibacterium flavum</name>
    <dbReference type="NCBI Taxonomy" id="2984530"/>
    <lineage>
        <taxon>Bacteria</taxon>
        <taxon>Pseudomonadati</taxon>
        <taxon>Pseudomonadota</taxon>
        <taxon>Alphaproteobacteria</taxon>
        <taxon>Hyphomicrobiales</taxon>
        <taxon>Devosiaceae</taxon>
        <taxon>Pelagibacterium</taxon>
    </lineage>
</organism>
<keyword evidence="1" id="KW-0472">Membrane</keyword>
<dbReference type="EMBL" id="CP107716">
    <property type="protein sequence ID" value="UYQ72630.1"/>
    <property type="molecule type" value="Genomic_DNA"/>
</dbReference>
<keyword evidence="4" id="KW-1185">Reference proteome</keyword>
<sequence>MEFDHSTLVAFSKSWGLFYLIAMAIGVMIYTFWPRNKDKFHRAKHSILDKDDRP</sequence>
<dbReference type="InterPro" id="IPR008621">
    <property type="entry name" value="Cbb3-typ_cyt_oxidase_comp"/>
</dbReference>
<accession>A0ABY6ITW7</accession>
<dbReference type="CDD" id="cd01324">
    <property type="entry name" value="cbb3_Oxidase_CcoQ"/>
    <property type="match status" value="1"/>
</dbReference>
<evidence type="ECO:0000256" key="1">
    <source>
        <dbReference type="SAM" id="Phobius"/>
    </source>
</evidence>
<gene>
    <name evidence="3" type="ORF">OF122_02265</name>
    <name evidence="2" type="ORF">OF122_14030</name>
</gene>
<dbReference type="RefSeq" id="WP_264224820.1">
    <property type="nucleotide sequence ID" value="NZ_CP107716.1"/>
</dbReference>
<proteinExistence type="predicted"/>
<dbReference type="EMBL" id="CP107716">
    <property type="protein sequence ID" value="UYQ71160.1"/>
    <property type="molecule type" value="Genomic_DNA"/>
</dbReference>
<name>A0ABY6ITW7_9HYPH</name>
<dbReference type="Proteomes" id="UP001163882">
    <property type="component" value="Chromosome"/>
</dbReference>
<feature type="transmembrane region" description="Helical" evidence="1">
    <location>
        <begin position="15"/>
        <end position="33"/>
    </location>
</feature>
<dbReference type="Pfam" id="PF05545">
    <property type="entry name" value="FixQ"/>
    <property type="match status" value="1"/>
</dbReference>
<keyword evidence="1" id="KW-0812">Transmembrane</keyword>
<keyword evidence="1" id="KW-1133">Transmembrane helix</keyword>
<protein>
    <submittedName>
        <fullName evidence="3">Cbb3-type cytochrome c oxidase subunit 3</fullName>
    </submittedName>
</protein>
<reference evidence="3" key="1">
    <citation type="submission" date="2022-10" db="EMBL/GenBank/DDBJ databases">
        <title>YIM 151497 complete genome.</title>
        <authorList>
            <person name="Chen X."/>
        </authorList>
    </citation>
    <scope>NUCLEOTIDE SEQUENCE</scope>
    <source>
        <strain evidence="3">YIM 151497</strain>
    </source>
</reference>
<evidence type="ECO:0000313" key="3">
    <source>
        <dbReference type="EMBL" id="UYQ72630.1"/>
    </source>
</evidence>
<evidence type="ECO:0000313" key="4">
    <source>
        <dbReference type="Proteomes" id="UP001163882"/>
    </source>
</evidence>